<dbReference type="OrthoDB" id="10602888at2759"/>
<sequence>MTTRDANGPKHWRNAGSLHPPTSTRTPQRVPAIVSENPRTFQISSRWHACIGAPRPFDLASSPRIEDARLPPMRAWATGRPCDGRHTHRTTRQHRDGKRAIWNISLGCENLFMHSSLLFVTLHFNGSLGTCNSKSVCGGRRSSLVTRTQPCRAVTYHPRGLCLWSQLPRGEPPSRRLDPAIIVVRYLDPFFNFGPETVFIVSEDRPTLYRLGAPPDSKSQWSATRKIYRARRVVSSVLALLLGLFWWPLSIVAAAAYSTFAVVATVVLFLAALVFGVVFWALGVAEERIERLMNP</sequence>
<comment type="caution">
    <text evidence="3">The sequence shown here is derived from an EMBL/GenBank/DDBJ whole genome shotgun (WGS) entry which is preliminary data.</text>
</comment>
<feature type="transmembrane region" description="Helical" evidence="2">
    <location>
        <begin position="263"/>
        <end position="285"/>
    </location>
</feature>
<dbReference type="Proteomes" id="UP000530660">
    <property type="component" value="Unassembled WGS sequence"/>
</dbReference>
<proteinExistence type="predicted"/>
<evidence type="ECO:0000256" key="1">
    <source>
        <dbReference type="SAM" id="MobiDB-lite"/>
    </source>
</evidence>
<organism evidence="3 4">
    <name type="scientific">Cyanidiococcus yangmingshanensis</name>
    <dbReference type="NCBI Taxonomy" id="2690220"/>
    <lineage>
        <taxon>Eukaryota</taxon>
        <taxon>Rhodophyta</taxon>
        <taxon>Bangiophyceae</taxon>
        <taxon>Cyanidiales</taxon>
        <taxon>Cyanidiaceae</taxon>
        <taxon>Cyanidiococcus</taxon>
    </lineage>
</organism>
<feature type="transmembrane region" description="Helical" evidence="2">
    <location>
        <begin position="233"/>
        <end position="257"/>
    </location>
</feature>
<keyword evidence="2" id="KW-1133">Transmembrane helix</keyword>
<keyword evidence="2" id="KW-0472">Membrane</keyword>
<evidence type="ECO:0000313" key="3">
    <source>
        <dbReference type="EMBL" id="KAF6003790.1"/>
    </source>
</evidence>
<dbReference type="AlphaFoldDB" id="A0A7J7IM26"/>
<feature type="region of interest" description="Disordered" evidence="1">
    <location>
        <begin position="1"/>
        <end position="29"/>
    </location>
</feature>
<reference evidence="3 4" key="1">
    <citation type="journal article" date="2020" name="J. Phycol.">
        <title>Comparative genome analysis reveals Cyanidiococcus gen. nov., a new extremophilic red algal genus sister to Cyanidioschyzon (Cyanidioschyzonaceae, Rhodophyta).</title>
        <authorList>
            <person name="Liu S.-L."/>
            <person name="Chiang Y.-R."/>
            <person name="Yoon H.S."/>
            <person name="Fu H.-Y."/>
        </authorList>
    </citation>
    <scope>NUCLEOTIDE SEQUENCE [LARGE SCALE GENOMIC DNA]</scope>
    <source>
        <strain evidence="3 4">THAL066</strain>
    </source>
</reference>
<evidence type="ECO:0000313" key="4">
    <source>
        <dbReference type="Proteomes" id="UP000530660"/>
    </source>
</evidence>
<protein>
    <submittedName>
        <fullName evidence="3">Uncharacterized protein</fullName>
    </submittedName>
</protein>
<evidence type="ECO:0000256" key="2">
    <source>
        <dbReference type="SAM" id="Phobius"/>
    </source>
</evidence>
<dbReference type="EMBL" id="VWRR01000005">
    <property type="protein sequence ID" value="KAF6003790.1"/>
    <property type="molecule type" value="Genomic_DNA"/>
</dbReference>
<keyword evidence="4" id="KW-1185">Reference proteome</keyword>
<keyword evidence="2" id="KW-0812">Transmembrane</keyword>
<gene>
    <name evidence="3" type="ORF">F1559_001483</name>
</gene>
<accession>A0A7J7IM26</accession>
<name>A0A7J7IM26_9RHOD</name>